<name>A0A6P1W0Y3_9BACT</name>
<dbReference type="EMBL" id="CP045997">
    <property type="protein sequence ID" value="QHV99091.1"/>
    <property type="molecule type" value="Genomic_DNA"/>
</dbReference>
<proteinExistence type="predicted"/>
<dbReference type="InterPro" id="IPR050640">
    <property type="entry name" value="Bact_2-comp_sensor_kinase"/>
</dbReference>
<keyword evidence="1" id="KW-1133">Transmembrane helix</keyword>
<evidence type="ECO:0000256" key="1">
    <source>
        <dbReference type="SAM" id="Phobius"/>
    </source>
</evidence>
<feature type="transmembrane region" description="Helical" evidence="1">
    <location>
        <begin position="101"/>
        <end position="120"/>
    </location>
</feature>
<dbReference type="Gene3D" id="3.30.565.10">
    <property type="entry name" value="Histidine kinase-like ATPase, C-terminal domain"/>
    <property type="match status" value="1"/>
</dbReference>
<dbReference type="SUPFAM" id="SSF55874">
    <property type="entry name" value="ATPase domain of HSP90 chaperone/DNA topoisomerase II/histidine kinase"/>
    <property type="match status" value="1"/>
</dbReference>
<dbReference type="GO" id="GO:0000155">
    <property type="term" value="F:phosphorelay sensor kinase activity"/>
    <property type="evidence" value="ECO:0007669"/>
    <property type="project" value="InterPro"/>
</dbReference>
<dbReference type="Pfam" id="PF06580">
    <property type="entry name" value="His_kinase"/>
    <property type="match status" value="1"/>
</dbReference>
<dbReference type="KEGG" id="senf:GJR95_30590"/>
<sequence>MHGSSRIMLYFRSAVPWGPQPDFRLKIHGRMEKSWPRLATGQPATGEPFGLLDMFADPARGMLFSLVFLLLTVYGMTAVLFMTQTLVTTPLVYADGDQIRILSSLLSVALAYGILTQFVRFEKRLATPWLKYTVLFGLTGLLTLALQRLVWIYVLDQFLQHPGPANFQRNVIYLFAPAIAVCLYFFLWQRAHSFSRTIRHQSYELARLNQLKTQAELTALQARINPHFLYNTLNSISSLVYTQPAKADEMVVELARLFQATTNASAQILAPVADEMNFVRGYLRIEQVRFGSRLRYHLEVDPAVNKVKIPRFLLQPLVENAVKHGLNDRLADGFIRVGLHQVDHWLHITVGDNGEPFPQQAIIGYGLTSIKETLQLLYEGQASLSLQNAPTKQVLIRIPL</sequence>
<dbReference type="AlphaFoldDB" id="A0A6P1W0Y3"/>
<dbReference type="PANTHER" id="PTHR34220:SF7">
    <property type="entry name" value="SENSOR HISTIDINE KINASE YPDA"/>
    <property type="match status" value="1"/>
</dbReference>
<feature type="transmembrane region" description="Helical" evidence="1">
    <location>
        <begin position="132"/>
        <end position="151"/>
    </location>
</feature>
<reference evidence="3 4" key="1">
    <citation type="submission" date="2019-11" db="EMBL/GenBank/DDBJ databases">
        <title>Spirosoma endbachense sp. nov., isolated from a natural salt meadow.</title>
        <authorList>
            <person name="Rojas J."/>
            <person name="Ambika Manirajan B."/>
            <person name="Ratering S."/>
            <person name="Suarez C."/>
            <person name="Geissler-Plaum R."/>
            <person name="Schnell S."/>
        </authorList>
    </citation>
    <scope>NUCLEOTIDE SEQUENCE [LARGE SCALE GENOMIC DNA]</scope>
    <source>
        <strain evidence="3 4">I-24</strain>
    </source>
</reference>
<feature type="transmembrane region" description="Helical" evidence="1">
    <location>
        <begin position="61"/>
        <end position="81"/>
    </location>
</feature>
<organism evidence="3 4">
    <name type="scientific">Spirosoma endbachense</name>
    <dbReference type="NCBI Taxonomy" id="2666025"/>
    <lineage>
        <taxon>Bacteria</taxon>
        <taxon>Pseudomonadati</taxon>
        <taxon>Bacteroidota</taxon>
        <taxon>Cytophagia</taxon>
        <taxon>Cytophagales</taxon>
        <taxon>Cytophagaceae</taxon>
        <taxon>Spirosoma</taxon>
    </lineage>
</organism>
<keyword evidence="1" id="KW-0472">Membrane</keyword>
<evidence type="ECO:0000313" key="4">
    <source>
        <dbReference type="Proteomes" id="UP000464577"/>
    </source>
</evidence>
<evidence type="ECO:0000259" key="2">
    <source>
        <dbReference type="Pfam" id="PF06580"/>
    </source>
</evidence>
<protein>
    <recommendedName>
        <fullName evidence="2">Signal transduction histidine kinase internal region domain-containing protein</fullName>
    </recommendedName>
</protein>
<keyword evidence="4" id="KW-1185">Reference proteome</keyword>
<gene>
    <name evidence="3" type="ORF">GJR95_30590</name>
</gene>
<dbReference type="Proteomes" id="UP000464577">
    <property type="component" value="Chromosome"/>
</dbReference>
<keyword evidence="1" id="KW-0812">Transmembrane</keyword>
<dbReference type="InterPro" id="IPR036890">
    <property type="entry name" value="HATPase_C_sf"/>
</dbReference>
<feature type="domain" description="Signal transduction histidine kinase internal region" evidence="2">
    <location>
        <begin position="215"/>
        <end position="294"/>
    </location>
</feature>
<dbReference type="PANTHER" id="PTHR34220">
    <property type="entry name" value="SENSOR HISTIDINE KINASE YPDA"/>
    <property type="match status" value="1"/>
</dbReference>
<accession>A0A6P1W0Y3</accession>
<evidence type="ECO:0000313" key="3">
    <source>
        <dbReference type="EMBL" id="QHV99091.1"/>
    </source>
</evidence>
<dbReference type="InterPro" id="IPR010559">
    <property type="entry name" value="Sig_transdc_His_kin_internal"/>
</dbReference>
<feature type="transmembrane region" description="Helical" evidence="1">
    <location>
        <begin position="171"/>
        <end position="188"/>
    </location>
</feature>
<dbReference type="GO" id="GO:0016020">
    <property type="term" value="C:membrane"/>
    <property type="evidence" value="ECO:0007669"/>
    <property type="project" value="InterPro"/>
</dbReference>